<gene>
    <name evidence="1" type="ORF">DPMN_051252</name>
</gene>
<evidence type="ECO:0000313" key="1">
    <source>
        <dbReference type="EMBL" id="KAH3725419.1"/>
    </source>
</evidence>
<sequence length="65" mass="7505">MNNIYIVSTCRNVHDFYEEMTNKLISKFSLTDAILQSLSSLRPEKREMVSLETGENLKNKNNVPV</sequence>
<dbReference type="AlphaFoldDB" id="A0A9D4CHJ5"/>
<accession>A0A9D4CHJ5</accession>
<comment type="caution">
    <text evidence="1">The sequence shown here is derived from an EMBL/GenBank/DDBJ whole genome shotgun (WGS) entry which is preliminary data.</text>
</comment>
<reference evidence="1" key="2">
    <citation type="submission" date="2020-11" db="EMBL/GenBank/DDBJ databases">
        <authorList>
            <person name="McCartney M.A."/>
            <person name="Auch B."/>
            <person name="Kono T."/>
            <person name="Mallez S."/>
            <person name="Becker A."/>
            <person name="Gohl D.M."/>
            <person name="Silverstein K.A.T."/>
            <person name="Koren S."/>
            <person name="Bechman K.B."/>
            <person name="Herman A."/>
            <person name="Abrahante J.E."/>
            <person name="Garbe J."/>
        </authorList>
    </citation>
    <scope>NUCLEOTIDE SEQUENCE</scope>
    <source>
        <strain evidence="1">Duluth1</strain>
        <tissue evidence="1">Whole animal</tissue>
    </source>
</reference>
<dbReference type="EMBL" id="JAIWYP010000012">
    <property type="protein sequence ID" value="KAH3725419.1"/>
    <property type="molecule type" value="Genomic_DNA"/>
</dbReference>
<evidence type="ECO:0000313" key="2">
    <source>
        <dbReference type="Proteomes" id="UP000828390"/>
    </source>
</evidence>
<keyword evidence="2" id="KW-1185">Reference proteome</keyword>
<organism evidence="1 2">
    <name type="scientific">Dreissena polymorpha</name>
    <name type="common">Zebra mussel</name>
    <name type="synonym">Mytilus polymorpha</name>
    <dbReference type="NCBI Taxonomy" id="45954"/>
    <lineage>
        <taxon>Eukaryota</taxon>
        <taxon>Metazoa</taxon>
        <taxon>Spiralia</taxon>
        <taxon>Lophotrochozoa</taxon>
        <taxon>Mollusca</taxon>
        <taxon>Bivalvia</taxon>
        <taxon>Autobranchia</taxon>
        <taxon>Heteroconchia</taxon>
        <taxon>Euheterodonta</taxon>
        <taxon>Imparidentia</taxon>
        <taxon>Neoheterodontei</taxon>
        <taxon>Myida</taxon>
        <taxon>Dreissenoidea</taxon>
        <taxon>Dreissenidae</taxon>
        <taxon>Dreissena</taxon>
    </lineage>
</organism>
<protein>
    <submittedName>
        <fullName evidence="1">Uncharacterized protein</fullName>
    </submittedName>
</protein>
<name>A0A9D4CHJ5_DREPO</name>
<proteinExistence type="predicted"/>
<reference evidence="1" key="1">
    <citation type="journal article" date="2019" name="bioRxiv">
        <title>The Genome of the Zebra Mussel, Dreissena polymorpha: A Resource for Invasive Species Research.</title>
        <authorList>
            <person name="McCartney M.A."/>
            <person name="Auch B."/>
            <person name="Kono T."/>
            <person name="Mallez S."/>
            <person name="Zhang Y."/>
            <person name="Obille A."/>
            <person name="Becker A."/>
            <person name="Abrahante J.E."/>
            <person name="Garbe J."/>
            <person name="Badalamenti J.P."/>
            <person name="Herman A."/>
            <person name="Mangelson H."/>
            <person name="Liachko I."/>
            <person name="Sullivan S."/>
            <person name="Sone E.D."/>
            <person name="Koren S."/>
            <person name="Silverstein K.A.T."/>
            <person name="Beckman K.B."/>
            <person name="Gohl D.M."/>
        </authorList>
    </citation>
    <scope>NUCLEOTIDE SEQUENCE</scope>
    <source>
        <strain evidence="1">Duluth1</strain>
        <tissue evidence="1">Whole animal</tissue>
    </source>
</reference>
<dbReference type="Proteomes" id="UP000828390">
    <property type="component" value="Unassembled WGS sequence"/>
</dbReference>